<feature type="region of interest" description="Disordered" evidence="1">
    <location>
        <begin position="66"/>
        <end position="132"/>
    </location>
</feature>
<name>A0A9Q3KHD1_9BASI</name>
<feature type="compositionally biased region" description="Basic residues" evidence="1">
    <location>
        <begin position="101"/>
        <end position="121"/>
    </location>
</feature>
<evidence type="ECO:0000313" key="3">
    <source>
        <dbReference type="Proteomes" id="UP000765509"/>
    </source>
</evidence>
<dbReference type="EMBL" id="AVOT02110367">
    <property type="protein sequence ID" value="MBW0581595.1"/>
    <property type="molecule type" value="Genomic_DNA"/>
</dbReference>
<reference evidence="2" key="1">
    <citation type="submission" date="2021-03" db="EMBL/GenBank/DDBJ databases">
        <title>Draft genome sequence of rust myrtle Austropuccinia psidii MF-1, a brazilian biotype.</title>
        <authorList>
            <person name="Quecine M.C."/>
            <person name="Pachon D.M.R."/>
            <person name="Bonatelli M.L."/>
            <person name="Correr F.H."/>
            <person name="Franceschini L.M."/>
            <person name="Leite T.F."/>
            <person name="Margarido G.R.A."/>
            <person name="Almeida C.A."/>
            <person name="Ferrarezi J.A."/>
            <person name="Labate C.A."/>
        </authorList>
    </citation>
    <scope>NUCLEOTIDE SEQUENCE</scope>
    <source>
        <strain evidence="2">MF-1</strain>
    </source>
</reference>
<organism evidence="2 3">
    <name type="scientific">Austropuccinia psidii MF-1</name>
    <dbReference type="NCBI Taxonomy" id="1389203"/>
    <lineage>
        <taxon>Eukaryota</taxon>
        <taxon>Fungi</taxon>
        <taxon>Dikarya</taxon>
        <taxon>Basidiomycota</taxon>
        <taxon>Pucciniomycotina</taxon>
        <taxon>Pucciniomycetes</taxon>
        <taxon>Pucciniales</taxon>
        <taxon>Sphaerophragmiaceae</taxon>
        <taxon>Austropuccinia</taxon>
    </lineage>
</organism>
<dbReference type="AlphaFoldDB" id="A0A9Q3KHD1"/>
<keyword evidence="3" id="KW-1185">Reference proteome</keyword>
<evidence type="ECO:0000313" key="2">
    <source>
        <dbReference type="EMBL" id="MBW0581595.1"/>
    </source>
</evidence>
<gene>
    <name evidence="2" type="ORF">O181_121310</name>
</gene>
<accession>A0A9Q3KHD1</accession>
<proteinExistence type="predicted"/>
<evidence type="ECO:0000256" key="1">
    <source>
        <dbReference type="SAM" id="MobiDB-lite"/>
    </source>
</evidence>
<comment type="caution">
    <text evidence="2">The sequence shown here is derived from an EMBL/GenBank/DDBJ whole genome shotgun (WGS) entry which is preliminary data.</text>
</comment>
<protein>
    <submittedName>
        <fullName evidence="2">Uncharacterized protein</fullName>
    </submittedName>
</protein>
<dbReference type="Proteomes" id="UP000765509">
    <property type="component" value="Unassembled WGS sequence"/>
</dbReference>
<feature type="compositionally biased region" description="Polar residues" evidence="1">
    <location>
        <begin position="84"/>
        <end position="100"/>
    </location>
</feature>
<sequence>MEAKQQEWELLSSLWIGTMNSYLQVKKFMGPEKTEDLLRGWTPMSCKGQVQKIKSWLNNQSILSEEQKKKLAQGKENSPVEAPQASTSNNPPQKVPNKQKQSPKRNQKGKQKAKGKAKYKWNRTYPQNYRISKKEKTAMDNVFHIARTLMELKNKEEERMNQSFPKK</sequence>